<dbReference type="RefSeq" id="WP_137024558.1">
    <property type="nucleotide sequence ID" value="NZ_SZNT01000529.1"/>
</dbReference>
<evidence type="ECO:0000313" key="2">
    <source>
        <dbReference type="EMBL" id="TKH06811.1"/>
    </source>
</evidence>
<protein>
    <recommendedName>
        <fullName evidence="1">Treble clef zinc finger domain-containing protein</fullName>
    </recommendedName>
</protein>
<dbReference type="InterPro" id="IPR025487">
    <property type="entry name" value="DUF4379"/>
</dbReference>
<dbReference type="EMBL" id="SZNT01000529">
    <property type="protein sequence ID" value="TKH06811.1"/>
    <property type="molecule type" value="Genomic_DNA"/>
</dbReference>
<accession>A0A9X8ZD41</accession>
<reference evidence="2 3" key="1">
    <citation type="journal article" date="2019" name="Environ. Microbiol.">
        <title>An active ?-lactamase is a part of an orchestrated cell wall stress resistance network of Bacillus subtilis and related rhizosphere species.</title>
        <authorList>
            <person name="Bucher T."/>
            <person name="Keren-Paz A."/>
            <person name="Hausser J."/>
            <person name="Olender T."/>
            <person name="Cytryn E."/>
            <person name="Kolodkin-Gal I."/>
        </authorList>
    </citation>
    <scope>NUCLEOTIDE SEQUENCE [LARGE SCALE GENOMIC DNA]</scope>
    <source>
        <strain evidence="2 3">I4</strain>
    </source>
</reference>
<evidence type="ECO:0000313" key="3">
    <source>
        <dbReference type="Proteomes" id="UP000309170"/>
    </source>
</evidence>
<evidence type="ECO:0000259" key="1">
    <source>
        <dbReference type="Pfam" id="PF14311"/>
    </source>
</evidence>
<gene>
    <name evidence="2" type="ORF">FC678_23260</name>
</gene>
<name>A0A9X8ZD41_9BACI</name>
<comment type="caution">
    <text evidence="2">The sequence shown here is derived from an EMBL/GenBank/DDBJ whole genome shotgun (WGS) entry which is preliminary data.</text>
</comment>
<dbReference type="Proteomes" id="UP000309170">
    <property type="component" value="Unassembled WGS sequence"/>
</dbReference>
<organism evidence="2 3">
    <name type="scientific">Peribacillus simplex</name>
    <dbReference type="NCBI Taxonomy" id="1478"/>
    <lineage>
        <taxon>Bacteria</taxon>
        <taxon>Bacillati</taxon>
        <taxon>Bacillota</taxon>
        <taxon>Bacilli</taxon>
        <taxon>Bacillales</taxon>
        <taxon>Bacillaceae</taxon>
        <taxon>Peribacillus</taxon>
    </lineage>
</organism>
<sequence>MAEKGLQDYFANSHFKVWWLCKKCSHEWGARIYNRNGKRSGWPNCYENNLKNKQC</sequence>
<feature type="domain" description="Treble clef zinc finger" evidence="1">
    <location>
        <begin position="7"/>
        <end position="47"/>
    </location>
</feature>
<proteinExistence type="predicted"/>
<dbReference type="Pfam" id="PF14311">
    <property type="entry name" value="DUF4379"/>
    <property type="match status" value="1"/>
</dbReference>
<dbReference type="AlphaFoldDB" id="A0A9X8ZD41"/>